<dbReference type="Proteomes" id="UP000319514">
    <property type="component" value="Unassembled WGS sequence"/>
</dbReference>
<dbReference type="InterPro" id="IPR001279">
    <property type="entry name" value="Metallo-B-lactamas"/>
</dbReference>
<dbReference type="SUPFAM" id="SSF56281">
    <property type="entry name" value="Metallo-hydrolase/oxidoreductase"/>
    <property type="match status" value="1"/>
</dbReference>
<dbReference type="Pfam" id="PF12706">
    <property type="entry name" value="Lactamase_B_2"/>
    <property type="match status" value="1"/>
</dbReference>
<feature type="domain" description="Metallo-beta-lactamase" evidence="1">
    <location>
        <begin position="35"/>
        <end position="204"/>
    </location>
</feature>
<dbReference type="GO" id="GO:0016779">
    <property type="term" value="F:nucleotidyltransferase activity"/>
    <property type="evidence" value="ECO:0007669"/>
    <property type="project" value="UniProtKB-KW"/>
</dbReference>
<dbReference type="SMART" id="SM00849">
    <property type="entry name" value="Lactamase_B"/>
    <property type="match status" value="1"/>
</dbReference>
<evidence type="ECO:0000259" key="1">
    <source>
        <dbReference type="SMART" id="SM00849"/>
    </source>
</evidence>
<protein>
    <submittedName>
        <fullName evidence="2">Adenosylcobinamide kinase/adenosylcobinamide-phosphate guanylyltransferase</fullName>
    </submittedName>
</protein>
<sequence length="272" mass="28307">MTVTLLGTGAADGWPNPFCACTSCRHAVATGELRAQTSALVDGRLLLDCGPEAPRQALRAGVDLTGLEAVLVTHAHPDHLDPAMLLYRGWVTDRPLRVLGPPPVVEACAPWLAPGQDRVELVAVRPGELHQVAGHGVRVLAANHGAPGEAVLYDVAGPAGQRLLYATDTAELPDGTVAALAGAGLDLLLLEQTFGDRTDLPGAHLTFGSFARTVDALRHVGAVTDRTDVVAVHLSHFNPPGAELAHRLAVCGARAVPDGTRLCLPPRTGQPA</sequence>
<gene>
    <name evidence="2" type="ORF">FB474_3187</name>
</gene>
<dbReference type="OrthoDB" id="3190691at2"/>
<keyword evidence="2" id="KW-0548">Nucleotidyltransferase</keyword>
<dbReference type="PANTHER" id="PTHR42663">
    <property type="entry name" value="HYDROLASE C777.06C-RELATED-RELATED"/>
    <property type="match status" value="1"/>
</dbReference>
<evidence type="ECO:0000313" key="3">
    <source>
        <dbReference type="Proteomes" id="UP000319514"/>
    </source>
</evidence>
<dbReference type="GO" id="GO:0016301">
    <property type="term" value="F:kinase activity"/>
    <property type="evidence" value="ECO:0007669"/>
    <property type="project" value="UniProtKB-KW"/>
</dbReference>
<keyword evidence="2" id="KW-0418">Kinase</keyword>
<dbReference type="EMBL" id="VFOQ01000001">
    <property type="protein sequence ID" value="TQL61768.1"/>
    <property type="molecule type" value="Genomic_DNA"/>
</dbReference>
<organism evidence="2 3">
    <name type="scientific">Oryzihumus leptocrescens</name>
    <dbReference type="NCBI Taxonomy" id="297536"/>
    <lineage>
        <taxon>Bacteria</taxon>
        <taxon>Bacillati</taxon>
        <taxon>Actinomycetota</taxon>
        <taxon>Actinomycetes</taxon>
        <taxon>Micrococcales</taxon>
        <taxon>Intrasporangiaceae</taxon>
        <taxon>Oryzihumus</taxon>
    </lineage>
</organism>
<evidence type="ECO:0000313" key="2">
    <source>
        <dbReference type="EMBL" id="TQL61768.1"/>
    </source>
</evidence>
<keyword evidence="2" id="KW-0808">Transferase</keyword>
<proteinExistence type="predicted"/>
<dbReference type="PANTHER" id="PTHR42663:SF6">
    <property type="entry name" value="HYDROLASE C777.06C-RELATED"/>
    <property type="match status" value="1"/>
</dbReference>
<keyword evidence="3" id="KW-1185">Reference proteome</keyword>
<dbReference type="Gene3D" id="3.60.15.10">
    <property type="entry name" value="Ribonuclease Z/Hydroxyacylglutathione hydrolase-like"/>
    <property type="match status" value="1"/>
</dbReference>
<reference evidence="2 3" key="1">
    <citation type="submission" date="2019-06" db="EMBL/GenBank/DDBJ databases">
        <title>Sequencing the genomes of 1000 actinobacteria strains.</title>
        <authorList>
            <person name="Klenk H.-P."/>
        </authorList>
    </citation>
    <scope>NUCLEOTIDE SEQUENCE [LARGE SCALE GENOMIC DNA]</scope>
    <source>
        <strain evidence="2 3">DSM 18082</strain>
    </source>
</reference>
<accession>A0A542ZN32</accession>
<comment type="caution">
    <text evidence="2">The sequence shown here is derived from an EMBL/GenBank/DDBJ whole genome shotgun (WGS) entry which is preliminary data.</text>
</comment>
<dbReference type="AlphaFoldDB" id="A0A542ZN32"/>
<name>A0A542ZN32_9MICO</name>
<dbReference type="InterPro" id="IPR036866">
    <property type="entry name" value="RibonucZ/Hydroxyglut_hydro"/>
</dbReference>